<dbReference type="Proteomes" id="UP001157133">
    <property type="component" value="Unassembled WGS sequence"/>
</dbReference>
<dbReference type="CDD" id="cd01948">
    <property type="entry name" value="EAL"/>
    <property type="match status" value="1"/>
</dbReference>
<dbReference type="InterPro" id="IPR029016">
    <property type="entry name" value="GAF-like_dom_sf"/>
</dbReference>
<dbReference type="CDD" id="cd01949">
    <property type="entry name" value="GGDEF"/>
    <property type="match status" value="1"/>
</dbReference>
<feature type="domain" description="GGDEF" evidence="2">
    <location>
        <begin position="462"/>
        <end position="595"/>
    </location>
</feature>
<dbReference type="InterPro" id="IPR043128">
    <property type="entry name" value="Rev_trsase/Diguanyl_cyclase"/>
</dbReference>
<dbReference type="Pfam" id="PF00563">
    <property type="entry name" value="EAL"/>
    <property type="match status" value="1"/>
</dbReference>
<dbReference type="SMART" id="SM00052">
    <property type="entry name" value="EAL"/>
    <property type="match status" value="1"/>
</dbReference>
<evidence type="ECO:0000259" key="2">
    <source>
        <dbReference type="PROSITE" id="PS50887"/>
    </source>
</evidence>
<dbReference type="Gene3D" id="3.30.450.40">
    <property type="match status" value="2"/>
</dbReference>
<sequence>MECKASDSFIAARQLPKFKLLLKKYRHLKNMQSNLLTLSELAATVTDMNAFYTALASVVEPIFRTKNFHIALVNSQEQLELAYMQNNVDAKLIVNTSAQAWQTGLSAQVYLQAKTLHFFPEQDENQTCNCIEWLGAPLTRENKVIGVIAIQSYQADLTFDKIDVELLTFISEHIVTAIDRVRSRASLEHSITERTRKLTKANSQLQKEIVERKKAENVHKVLLAISEITASSDDIQQFYQALHHQVKKLLPAKNFFISLLSNDGFKLEYPYIVNEQIIEINSSRRKSGLTERTIVLSSPLLLANQSLFSLSTKDGIQEQDLSFAQYGSSLPKAWLSAPLMHQGEVFGVLALQDFYHEDAYQQDDLEIIRFIADHIASAITRKNHQLQEQRNKDELERLVNERTKELQISNLNLRMQVEERRKAEAKLYHEAHHDSLTTLPNRAMFSDRLSFALRHIKRHPQNRFAVLFIDLDRFKMINDTLGHHAGDEFLVEIANRLKFCVRDNDLLARLGGDEFVVLLDSMQSQEDVEDVCSRIIDKIAEPFVYDGNELYSNASIGIALCSHQYNDANEILRDADAAMYQAKSLGRGRFVFFDESMREKLLENMSLEQELRAAIKKQEFELHYQQISNLGSTSAIGFEALLRWKHPSKGILTPSQFLFMAEETGIILDIETWVIEEVCQQLQQWQNDTLYSNAFIGVNLSGRHLTQSNLLNKLIALIKTNTIEPERLILEFNESAFAQHTDVALKGLRKLKDFGVKLALDDYGAGVSSFSFLHSYPFEFIKLDRSFIRTLNNSDKNLTLVKALNELGEQFGYRIVAEGIESESMLKKLQGAGCEFGQGYHISRPAKITSTIETLSAAEKLKA</sequence>
<dbReference type="InterPro" id="IPR029787">
    <property type="entry name" value="Nucleotide_cyclase"/>
</dbReference>
<dbReference type="Gene3D" id="3.20.20.450">
    <property type="entry name" value="EAL domain"/>
    <property type="match status" value="1"/>
</dbReference>
<dbReference type="SMART" id="SM00267">
    <property type="entry name" value="GGDEF"/>
    <property type="match status" value="1"/>
</dbReference>
<feature type="domain" description="EAL" evidence="1">
    <location>
        <begin position="604"/>
        <end position="859"/>
    </location>
</feature>
<protein>
    <submittedName>
        <fullName evidence="3">Bifunctional diguanylate cyclase/phosphodiesterase</fullName>
    </submittedName>
</protein>
<dbReference type="SUPFAM" id="SSF141868">
    <property type="entry name" value="EAL domain-like"/>
    <property type="match status" value="1"/>
</dbReference>
<evidence type="ECO:0000313" key="3">
    <source>
        <dbReference type="EMBL" id="GLX80655.1"/>
    </source>
</evidence>
<dbReference type="PROSITE" id="PS50887">
    <property type="entry name" value="GGDEF"/>
    <property type="match status" value="1"/>
</dbReference>
<dbReference type="PANTHER" id="PTHR44757">
    <property type="entry name" value="DIGUANYLATE CYCLASE DGCP"/>
    <property type="match status" value="1"/>
</dbReference>
<evidence type="ECO:0000259" key="1">
    <source>
        <dbReference type="PROSITE" id="PS50883"/>
    </source>
</evidence>
<dbReference type="InterPro" id="IPR000160">
    <property type="entry name" value="GGDEF_dom"/>
</dbReference>
<dbReference type="InterPro" id="IPR001633">
    <property type="entry name" value="EAL_dom"/>
</dbReference>
<proteinExistence type="predicted"/>
<dbReference type="SMART" id="SM00065">
    <property type="entry name" value="GAF"/>
    <property type="match status" value="2"/>
</dbReference>
<dbReference type="PANTHER" id="PTHR44757:SF2">
    <property type="entry name" value="BIOFILM ARCHITECTURE MAINTENANCE PROTEIN MBAA"/>
    <property type="match status" value="1"/>
</dbReference>
<dbReference type="Pfam" id="PF13492">
    <property type="entry name" value="GAF_3"/>
    <property type="match status" value="1"/>
</dbReference>
<organism evidence="3 4">
    <name type="scientific">Thalassotalea eurytherma</name>
    <dbReference type="NCBI Taxonomy" id="1144278"/>
    <lineage>
        <taxon>Bacteria</taxon>
        <taxon>Pseudomonadati</taxon>
        <taxon>Pseudomonadota</taxon>
        <taxon>Gammaproteobacteria</taxon>
        <taxon>Alteromonadales</taxon>
        <taxon>Colwelliaceae</taxon>
        <taxon>Thalassotalea</taxon>
    </lineage>
</organism>
<dbReference type="InterPro" id="IPR035919">
    <property type="entry name" value="EAL_sf"/>
</dbReference>
<dbReference type="EMBL" id="BSSU01000001">
    <property type="protein sequence ID" value="GLX80655.1"/>
    <property type="molecule type" value="Genomic_DNA"/>
</dbReference>
<dbReference type="RefSeq" id="WP_284205970.1">
    <property type="nucleotide sequence ID" value="NZ_BSSU01000001.1"/>
</dbReference>
<reference evidence="3 4" key="1">
    <citation type="submission" date="2023-03" db="EMBL/GenBank/DDBJ databases">
        <title>Draft genome sequence of Thalassotalea eurytherma JCM 18482T.</title>
        <authorList>
            <person name="Sawabe T."/>
        </authorList>
    </citation>
    <scope>NUCLEOTIDE SEQUENCE [LARGE SCALE GENOMIC DNA]</scope>
    <source>
        <strain evidence="3 4">JCM 18482</strain>
    </source>
</reference>
<dbReference type="PROSITE" id="PS50883">
    <property type="entry name" value="EAL"/>
    <property type="match status" value="1"/>
</dbReference>
<dbReference type="SUPFAM" id="SSF55781">
    <property type="entry name" value="GAF domain-like"/>
    <property type="match status" value="2"/>
</dbReference>
<gene>
    <name evidence="3" type="ORF">theurythT_01070</name>
</gene>
<name>A0ABQ6GXK5_9GAMM</name>
<dbReference type="Pfam" id="PF01590">
    <property type="entry name" value="GAF"/>
    <property type="match status" value="1"/>
</dbReference>
<dbReference type="InterPro" id="IPR003018">
    <property type="entry name" value="GAF"/>
</dbReference>
<accession>A0ABQ6GXK5</accession>
<dbReference type="InterPro" id="IPR052155">
    <property type="entry name" value="Biofilm_reg_signaling"/>
</dbReference>
<evidence type="ECO:0000313" key="4">
    <source>
        <dbReference type="Proteomes" id="UP001157133"/>
    </source>
</evidence>
<comment type="caution">
    <text evidence="3">The sequence shown here is derived from an EMBL/GenBank/DDBJ whole genome shotgun (WGS) entry which is preliminary data.</text>
</comment>
<keyword evidence="4" id="KW-1185">Reference proteome</keyword>
<dbReference type="NCBIfam" id="TIGR00254">
    <property type="entry name" value="GGDEF"/>
    <property type="match status" value="1"/>
</dbReference>
<dbReference type="Gene3D" id="3.30.70.270">
    <property type="match status" value="1"/>
</dbReference>
<dbReference type="Pfam" id="PF00990">
    <property type="entry name" value="GGDEF"/>
    <property type="match status" value="1"/>
</dbReference>
<dbReference type="SUPFAM" id="SSF55073">
    <property type="entry name" value="Nucleotide cyclase"/>
    <property type="match status" value="1"/>
</dbReference>